<dbReference type="InterPro" id="IPR013786">
    <property type="entry name" value="AcylCoA_DH/ox_N"/>
</dbReference>
<evidence type="ECO:0000259" key="7">
    <source>
        <dbReference type="Pfam" id="PF00441"/>
    </source>
</evidence>
<protein>
    <submittedName>
        <fullName evidence="10">Acyl-CoA dehydrogenase</fullName>
    </submittedName>
</protein>
<dbReference type="FunFam" id="1.20.140.10:FF:000004">
    <property type="entry name" value="Acyl-CoA dehydrogenase FadE25"/>
    <property type="match status" value="1"/>
</dbReference>
<proteinExistence type="inferred from homology"/>
<evidence type="ECO:0000256" key="4">
    <source>
        <dbReference type="ARBA" id="ARBA00022827"/>
    </source>
</evidence>
<dbReference type="GO" id="GO:0003995">
    <property type="term" value="F:acyl-CoA dehydrogenase activity"/>
    <property type="evidence" value="ECO:0007669"/>
    <property type="project" value="InterPro"/>
</dbReference>
<evidence type="ECO:0000256" key="3">
    <source>
        <dbReference type="ARBA" id="ARBA00022630"/>
    </source>
</evidence>
<accession>A0A1F7RTI2</accession>
<keyword evidence="5 6" id="KW-0560">Oxidoreductase</keyword>
<evidence type="ECO:0000259" key="9">
    <source>
        <dbReference type="Pfam" id="PF02771"/>
    </source>
</evidence>
<dbReference type="InterPro" id="IPR036250">
    <property type="entry name" value="AcylCo_DH-like_C"/>
</dbReference>
<dbReference type="Gene3D" id="1.20.140.10">
    <property type="entry name" value="Butyryl-CoA Dehydrogenase, subunit A, domain 3"/>
    <property type="match status" value="1"/>
</dbReference>
<dbReference type="SUPFAM" id="SSF56645">
    <property type="entry name" value="Acyl-CoA dehydrogenase NM domain-like"/>
    <property type="match status" value="1"/>
</dbReference>
<dbReference type="Pfam" id="PF02770">
    <property type="entry name" value="Acyl-CoA_dh_M"/>
    <property type="match status" value="1"/>
</dbReference>
<evidence type="ECO:0000256" key="2">
    <source>
        <dbReference type="ARBA" id="ARBA00009347"/>
    </source>
</evidence>
<evidence type="ECO:0000256" key="5">
    <source>
        <dbReference type="ARBA" id="ARBA00023002"/>
    </source>
</evidence>
<dbReference type="InterPro" id="IPR037069">
    <property type="entry name" value="AcylCoA_DH/ox_N_sf"/>
</dbReference>
<dbReference type="SUPFAM" id="SSF47203">
    <property type="entry name" value="Acyl-CoA dehydrogenase C-terminal domain-like"/>
    <property type="match status" value="1"/>
</dbReference>
<dbReference type="InterPro" id="IPR006091">
    <property type="entry name" value="Acyl-CoA_Oxase/DH_mid-dom"/>
</dbReference>
<comment type="similarity">
    <text evidence="2 6">Belongs to the acyl-CoA dehydrogenase family.</text>
</comment>
<dbReference type="FunFam" id="2.40.110.10:FF:000001">
    <property type="entry name" value="Acyl-CoA dehydrogenase, mitochondrial"/>
    <property type="match status" value="1"/>
</dbReference>
<feature type="domain" description="Acyl-CoA dehydrogenase/oxidase N-terminal" evidence="9">
    <location>
        <begin position="6"/>
        <end position="118"/>
    </location>
</feature>
<dbReference type="InterPro" id="IPR006089">
    <property type="entry name" value="Acyl-CoA_DH_CS"/>
</dbReference>
<evidence type="ECO:0000313" key="10">
    <source>
        <dbReference type="EMBL" id="OGL44875.1"/>
    </source>
</evidence>
<dbReference type="InterPro" id="IPR009100">
    <property type="entry name" value="AcylCoA_DH/oxidase_NM_dom_sf"/>
</dbReference>
<evidence type="ECO:0000256" key="6">
    <source>
        <dbReference type="RuleBase" id="RU362125"/>
    </source>
</evidence>
<reference evidence="10 11" key="1">
    <citation type="journal article" date="2016" name="Nat. Commun.">
        <title>Thousands of microbial genomes shed light on interconnected biogeochemical processes in an aquifer system.</title>
        <authorList>
            <person name="Anantharaman K."/>
            <person name="Brown C.T."/>
            <person name="Hug L.A."/>
            <person name="Sharon I."/>
            <person name="Castelle C.J."/>
            <person name="Probst A.J."/>
            <person name="Thomas B.C."/>
            <person name="Singh A."/>
            <person name="Wilkins M.J."/>
            <person name="Karaoz U."/>
            <person name="Brodie E.L."/>
            <person name="Williams K.H."/>
            <person name="Hubbard S.S."/>
            <person name="Banfield J.F."/>
        </authorList>
    </citation>
    <scope>NUCLEOTIDE SEQUENCE [LARGE SCALE GENOMIC DNA]</scope>
</reference>
<evidence type="ECO:0000259" key="8">
    <source>
        <dbReference type="Pfam" id="PF02770"/>
    </source>
</evidence>
<evidence type="ECO:0000313" key="11">
    <source>
        <dbReference type="Proteomes" id="UP000178435"/>
    </source>
</evidence>
<gene>
    <name evidence="10" type="ORF">A2149_06705</name>
</gene>
<dbReference type="EMBL" id="MGDF01000120">
    <property type="protein sequence ID" value="OGL44875.1"/>
    <property type="molecule type" value="Genomic_DNA"/>
</dbReference>
<keyword evidence="4 6" id="KW-0274">FAD</keyword>
<feature type="domain" description="Acyl-CoA dehydrogenase/oxidase C-terminal" evidence="7">
    <location>
        <begin position="229"/>
        <end position="378"/>
    </location>
</feature>
<dbReference type="Pfam" id="PF00441">
    <property type="entry name" value="Acyl-CoA_dh_1"/>
    <property type="match status" value="1"/>
</dbReference>
<dbReference type="PROSITE" id="PS00073">
    <property type="entry name" value="ACYL_COA_DH_2"/>
    <property type="match status" value="1"/>
</dbReference>
<dbReference type="GO" id="GO:0050660">
    <property type="term" value="F:flavin adenine dinucleotide binding"/>
    <property type="evidence" value="ECO:0007669"/>
    <property type="project" value="InterPro"/>
</dbReference>
<dbReference type="Pfam" id="PF02771">
    <property type="entry name" value="Acyl-CoA_dh_N"/>
    <property type="match status" value="1"/>
</dbReference>
<feature type="domain" description="Acyl-CoA oxidase/dehydrogenase middle" evidence="8">
    <location>
        <begin position="122"/>
        <end position="217"/>
    </location>
</feature>
<dbReference type="InterPro" id="IPR046373">
    <property type="entry name" value="Acyl-CoA_Oxase/DH_mid-dom_sf"/>
</dbReference>
<dbReference type="FunFam" id="1.10.540.10:FF:000002">
    <property type="entry name" value="Acyl-CoA dehydrogenase FadE19"/>
    <property type="match status" value="1"/>
</dbReference>
<dbReference type="AlphaFoldDB" id="A0A1F7RTI2"/>
<dbReference type="PANTHER" id="PTHR43884">
    <property type="entry name" value="ACYL-COA DEHYDROGENASE"/>
    <property type="match status" value="1"/>
</dbReference>
<organism evidence="10 11">
    <name type="scientific">Candidatus Schekmanbacteria bacterium RBG_16_38_11</name>
    <dbReference type="NCBI Taxonomy" id="1817880"/>
    <lineage>
        <taxon>Bacteria</taxon>
        <taxon>Candidatus Schekmaniibacteriota</taxon>
    </lineage>
</organism>
<dbReference type="Proteomes" id="UP000178435">
    <property type="component" value="Unassembled WGS sequence"/>
</dbReference>
<comment type="cofactor">
    <cofactor evidence="1 6">
        <name>FAD</name>
        <dbReference type="ChEBI" id="CHEBI:57692"/>
    </cofactor>
</comment>
<dbReference type="PANTHER" id="PTHR43884:SF12">
    <property type="entry name" value="ISOVALERYL-COA DEHYDROGENASE, MITOCHONDRIAL-RELATED"/>
    <property type="match status" value="1"/>
</dbReference>
<keyword evidence="3 6" id="KW-0285">Flavoprotein</keyword>
<dbReference type="InterPro" id="IPR009075">
    <property type="entry name" value="AcylCo_DH/oxidase_C"/>
</dbReference>
<dbReference type="Gene3D" id="1.10.540.10">
    <property type="entry name" value="Acyl-CoA dehydrogenase/oxidase, N-terminal domain"/>
    <property type="match status" value="1"/>
</dbReference>
<evidence type="ECO:0000256" key="1">
    <source>
        <dbReference type="ARBA" id="ARBA00001974"/>
    </source>
</evidence>
<dbReference type="PIRSF" id="PIRSF016578">
    <property type="entry name" value="HsaA"/>
    <property type="match status" value="1"/>
</dbReference>
<name>A0A1F7RTI2_9BACT</name>
<sequence>MDFDFTEEQLMVRKMAKKFADEDIIPYAKENDRNCHFPREILQKMVPLGLLGGPIPQEYGGAGLDYISHAIITEEVGRADSSLRTTLSVQISLVEFAILQWGTEKQKRKYLPRLCSGEIIGCFALTEPDAGSDAGNQQTMAKYKDGKWVLNGSKIWISNGGVADIAILFAQTDKAKKHKGITAFLVDTKTKGFSANDITGKLGLRASNTSALFLEDVEVPDSALLGNVGEGFKIAMSSLDNGRYSVAAGCVGIIQGCIDACTNYARERKAFGKPIGEFQLVQDMIAKMVVDRDAARLLVYRAGDLKNKKIRSTVETSIAKYYASEAAVRAASDAVQIFGGYGYSDDYPVERYYRDAKVATIYEGTSQIQKLIIAESVLGLRAII</sequence>
<dbReference type="Gene3D" id="2.40.110.10">
    <property type="entry name" value="Butyryl-CoA Dehydrogenase, subunit A, domain 2"/>
    <property type="match status" value="1"/>
</dbReference>
<comment type="caution">
    <text evidence="10">The sequence shown here is derived from an EMBL/GenBank/DDBJ whole genome shotgun (WGS) entry which is preliminary data.</text>
</comment>